<sequence length="141" mass="16034">MLYRRSEDGNRLLADIAEEAADETIKKFLRMTEEDFDYLLNILTPLIMREDTYMRKAVTARERLIITLRFLATGDSYSSLQFLFRGYAKGPTFPRIVVVPNILEPGSVVLPVMLKKGSVEAPMIPELEKIGIQLIPELGND</sequence>
<dbReference type="Proteomes" id="UP000075901">
    <property type="component" value="Unassembled WGS sequence"/>
</dbReference>
<organism evidence="1 2">
    <name type="scientific">Anopheles maculatus</name>
    <dbReference type="NCBI Taxonomy" id="74869"/>
    <lineage>
        <taxon>Eukaryota</taxon>
        <taxon>Metazoa</taxon>
        <taxon>Ecdysozoa</taxon>
        <taxon>Arthropoda</taxon>
        <taxon>Hexapoda</taxon>
        <taxon>Insecta</taxon>
        <taxon>Pterygota</taxon>
        <taxon>Neoptera</taxon>
        <taxon>Endopterygota</taxon>
        <taxon>Diptera</taxon>
        <taxon>Nematocera</taxon>
        <taxon>Culicoidea</taxon>
        <taxon>Culicidae</taxon>
        <taxon>Anophelinae</taxon>
        <taxon>Anopheles</taxon>
        <taxon>Anopheles maculatus group</taxon>
    </lineage>
</organism>
<protein>
    <submittedName>
        <fullName evidence="1">Uncharacterized protein</fullName>
    </submittedName>
</protein>
<proteinExistence type="predicted"/>
<dbReference type="AlphaFoldDB" id="A0A182SLP3"/>
<dbReference type="VEuPathDB" id="VectorBase:AMAM009241"/>
<accession>A0A182SLP3</accession>
<reference evidence="1" key="2">
    <citation type="submission" date="2020-05" db="UniProtKB">
        <authorList>
            <consortium name="EnsemblMetazoa"/>
        </authorList>
    </citation>
    <scope>IDENTIFICATION</scope>
    <source>
        <strain evidence="1">maculatus3</strain>
    </source>
</reference>
<name>A0A182SLP3_9DIPT</name>
<dbReference type="EnsemblMetazoa" id="AMAM009241-RA">
    <property type="protein sequence ID" value="AMAM009241-PA"/>
    <property type="gene ID" value="AMAM009241"/>
</dbReference>
<evidence type="ECO:0000313" key="2">
    <source>
        <dbReference type="Proteomes" id="UP000075901"/>
    </source>
</evidence>
<reference evidence="2" key="1">
    <citation type="submission" date="2013-09" db="EMBL/GenBank/DDBJ databases">
        <title>The Genome Sequence of Anopheles maculatus species B.</title>
        <authorList>
            <consortium name="The Broad Institute Genomics Platform"/>
            <person name="Neafsey D.E."/>
            <person name="Besansky N."/>
            <person name="Howell P."/>
            <person name="Walton C."/>
            <person name="Young S.K."/>
            <person name="Zeng Q."/>
            <person name="Gargeya S."/>
            <person name="Fitzgerald M."/>
            <person name="Haas B."/>
            <person name="Abouelleil A."/>
            <person name="Allen A.W."/>
            <person name="Alvarado L."/>
            <person name="Arachchi H.M."/>
            <person name="Berlin A.M."/>
            <person name="Chapman S.B."/>
            <person name="Gainer-Dewar J."/>
            <person name="Goldberg J."/>
            <person name="Griggs A."/>
            <person name="Gujja S."/>
            <person name="Hansen M."/>
            <person name="Howarth C."/>
            <person name="Imamovic A."/>
            <person name="Ireland A."/>
            <person name="Larimer J."/>
            <person name="McCowan C."/>
            <person name="Murphy C."/>
            <person name="Pearson M."/>
            <person name="Poon T.W."/>
            <person name="Priest M."/>
            <person name="Roberts A."/>
            <person name="Saif S."/>
            <person name="Shea T."/>
            <person name="Sisk P."/>
            <person name="Sykes S."/>
            <person name="Wortman J."/>
            <person name="Nusbaum C."/>
            <person name="Birren B."/>
        </authorList>
    </citation>
    <scope>NUCLEOTIDE SEQUENCE [LARGE SCALE GENOMIC DNA]</scope>
    <source>
        <strain evidence="2">maculatus3</strain>
    </source>
</reference>
<evidence type="ECO:0000313" key="1">
    <source>
        <dbReference type="EnsemblMetazoa" id="AMAM009241-PA"/>
    </source>
</evidence>
<keyword evidence="2" id="KW-1185">Reference proteome</keyword>